<dbReference type="InterPro" id="IPR001283">
    <property type="entry name" value="CRISP-related"/>
</dbReference>
<dbReference type="SUPFAM" id="SSF55797">
    <property type="entry name" value="PR-1-like"/>
    <property type="match status" value="1"/>
</dbReference>
<dbReference type="SMART" id="SM00198">
    <property type="entry name" value="SCP"/>
    <property type="match status" value="1"/>
</dbReference>
<keyword evidence="1" id="KW-0732">Signal</keyword>
<sequence length="243" mass="28369">LFVKVFGLLTLISTASCQFPNEVEKAHLLETHHDARENVYPPASNMMLLLYSSHLEQLADYWASRCRFEHPDWSHYPHYHGIGQNIAAVGGFKPAFTEAVCGWRHEEKYYSYFNNSCTHICGHYTQYCMIQHDTIQLAMPFTVLEQMVWATTKWIGCAMRRCDGMRADWHNPQYFTVCQYKTAGNHYGERPYKYGPSCSQCPKRHSCYRKQCVAYPTCKRVFPLMKLADRKDKVIPKCVIAWK</sequence>
<dbReference type="InterPro" id="IPR014044">
    <property type="entry name" value="CAP_dom"/>
</dbReference>
<feature type="domain" description="SCP" evidence="2">
    <location>
        <begin position="23"/>
        <end position="188"/>
    </location>
</feature>
<protein>
    <submittedName>
        <fullName evidence="4">SCP domain-containing protein</fullName>
    </submittedName>
</protein>
<dbReference type="WBParaSite" id="maker-E.canG7_contigs_0561-snap-gene-0.1-mRNA-1">
    <property type="protein sequence ID" value="maker-E.canG7_contigs_0561-snap-gene-0.1-mRNA-1"/>
    <property type="gene ID" value="EcG7_10184"/>
</dbReference>
<accession>A0A915ESS7</accession>
<proteinExistence type="predicted"/>
<dbReference type="InterPro" id="IPR035940">
    <property type="entry name" value="CAP_sf"/>
</dbReference>
<dbReference type="PANTHER" id="PTHR10334">
    <property type="entry name" value="CYSTEINE-RICH SECRETORY PROTEIN-RELATED"/>
    <property type="match status" value="1"/>
</dbReference>
<dbReference type="Gene3D" id="3.40.33.10">
    <property type="entry name" value="CAP"/>
    <property type="match status" value="1"/>
</dbReference>
<dbReference type="Proteomes" id="UP000887562">
    <property type="component" value="Unplaced"/>
</dbReference>
<evidence type="ECO:0000313" key="3">
    <source>
        <dbReference type="Proteomes" id="UP000887562"/>
    </source>
</evidence>
<name>A0A915ESS7_9CEST</name>
<reference evidence="4" key="1">
    <citation type="submission" date="2022-11" db="UniProtKB">
        <authorList>
            <consortium name="WormBaseParasite"/>
        </authorList>
    </citation>
    <scope>IDENTIFICATION</scope>
</reference>
<feature type="signal peptide" evidence="1">
    <location>
        <begin position="1"/>
        <end position="17"/>
    </location>
</feature>
<evidence type="ECO:0000256" key="1">
    <source>
        <dbReference type="SAM" id="SignalP"/>
    </source>
</evidence>
<dbReference type="Pfam" id="PF00188">
    <property type="entry name" value="CAP"/>
    <property type="match status" value="1"/>
</dbReference>
<evidence type="ECO:0000313" key="4">
    <source>
        <dbReference type="WBParaSite" id="maker-E.canG7_contigs_0561-snap-gene-0.1-mRNA-1"/>
    </source>
</evidence>
<organism evidence="3 4">
    <name type="scientific">Echinococcus canadensis</name>
    <dbReference type="NCBI Taxonomy" id="519352"/>
    <lineage>
        <taxon>Eukaryota</taxon>
        <taxon>Metazoa</taxon>
        <taxon>Spiralia</taxon>
        <taxon>Lophotrochozoa</taxon>
        <taxon>Platyhelminthes</taxon>
        <taxon>Cestoda</taxon>
        <taxon>Eucestoda</taxon>
        <taxon>Cyclophyllidea</taxon>
        <taxon>Taeniidae</taxon>
        <taxon>Echinococcus</taxon>
        <taxon>Echinococcus canadensis group</taxon>
    </lineage>
</organism>
<dbReference type="AlphaFoldDB" id="A0A915ESS7"/>
<dbReference type="PRINTS" id="PR00837">
    <property type="entry name" value="V5TPXLIKE"/>
</dbReference>
<evidence type="ECO:0000259" key="2">
    <source>
        <dbReference type="SMART" id="SM00198"/>
    </source>
</evidence>
<feature type="chain" id="PRO_5037057199" evidence="1">
    <location>
        <begin position="18"/>
        <end position="243"/>
    </location>
</feature>
<keyword evidence="3" id="KW-1185">Reference proteome</keyword>